<sequence>MVERATEPEFEPGMRLVGSQPTEATPAGGAIYPAKHYTLVFLADQDLVLFELPKKRQTIITG</sequence>
<dbReference type="EMBL" id="BAAAQX010000077">
    <property type="protein sequence ID" value="GAA2219638.1"/>
    <property type="molecule type" value="Genomic_DNA"/>
</dbReference>
<proteinExistence type="predicted"/>
<dbReference type="Proteomes" id="UP001499843">
    <property type="component" value="Unassembled WGS sequence"/>
</dbReference>
<dbReference type="RefSeq" id="WP_344496420.1">
    <property type="nucleotide sequence ID" value="NZ_BAAAQX010000077.1"/>
</dbReference>
<organism evidence="2 3">
    <name type="scientific">Nonomuraea monospora</name>
    <dbReference type="NCBI Taxonomy" id="568818"/>
    <lineage>
        <taxon>Bacteria</taxon>
        <taxon>Bacillati</taxon>
        <taxon>Actinomycetota</taxon>
        <taxon>Actinomycetes</taxon>
        <taxon>Streptosporangiales</taxon>
        <taxon>Streptosporangiaceae</taxon>
        <taxon>Nonomuraea</taxon>
    </lineage>
</organism>
<evidence type="ECO:0000313" key="2">
    <source>
        <dbReference type="EMBL" id="GAA2219638.1"/>
    </source>
</evidence>
<protein>
    <submittedName>
        <fullName evidence="2">Uncharacterized protein</fullName>
    </submittedName>
</protein>
<evidence type="ECO:0000313" key="3">
    <source>
        <dbReference type="Proteomes" id="UP001499843"/>
    </source>
</evidence>
<keyword evidence="3" id="KW-1185">Reference proteome</keyword>
<evidence type="ECO:0000256" key="1">
    <source>
        <dbReference type="SAM" id="MobiDB-lite"/>
    </source>
</evidence>
<name>A0ABN3D4P7_9ACTN</name>
<gene>
    <name evidence="2" type="ORF">GCM10009850_121120</name>
</gene>
<comment type="caution">
    <text evidence="2">The sequence shown here is derived from an EMBL/GenBank/DDBJ whole genome shotgun (WGS) entry which is preliminary data.</text>
</comment>
<feature type="region of interest" description="Disordered" evidence="1">
    <location>
        <begin position="1"/>
        <end position="22"/>
    </location>
</feature>
<reference evidence="2 3" key="1">
    <citation type="journal article" date="2019" name="Int. J. Syst. Evol. Microbiol.">
        <title>The Global Catalogue of Microorganisms (GCM) 10K type strain sequencing project: providing services to taxonomists for standard genome sequencing and annotation.</title>
        <authorList>
            <consortium name="The Broad Institute Genomics Platform"/>
            <consortium name="The Broad Institute Genome Sequencing Center for Infectious Disease"/>
            <person name="Wu L."/>
            <person name="Ma J."/>
        </authorList>
    </citation>
    <scope>NUCLEOTIDE SEQUENCE [LARGE SCALE GENOMIC DNA]</scope>
    <source>
        <strain evidence="2 3">JCM 16114</strain>
    </source>
</reference>
<accession>A0ABN3D4P7</accession>